<keyword evidence="3" id="KW-1185">Reference proteome</keyword>
<keyword evidence="1" id="KW-0732">Signal</keyword>
<evidence type="ECO:0000256" key="1">
    <source>
        <dbReference type="SAM" id="SignalP"/>
    </source>
</evidence>
<evidence type="ECO:0000313" key="3">
    <source>
        <dbReference type="Proteomes" id="UP001216510"/>
    </source>
</evidence>
<dbReference type="Proteomes" id="UP001216510">
    <property type="component" value="Chromosome"/>
</dbReference>
<evidence type="ECO:0000313" key="2">
    <source>
        <dbReference type="EMBL" id="WEF32626.1"/>
    </source>
</evidence>
<dbReference type="RefSeq" id="WP_277415344.1">
    <property type="nucleotide sequence ID" value="NZ_CP119083.1"/>
</dbReference>
<sequence length="66" mass="6669">MRRPAIAAGLASLLALAGPLAQAAELPAYPLVSTAGKAQAWLAPDLGELRFETGTQHTSAAAADAR</sequence>
<reference evidence="2 3" key="1">
    <citation type="submission" date="2023-02" db="EMBL/GenBank/DDBJ databases">
        <title>Gemone sequence of Telluria chitinolytica ACM 3522T.</title>
        <authorList>
            <person name="Frediansyah A."/>
            <person name="Miess H."/>
            <person name="Gross H."/>
        </authorList>
    </citation>
    <scope>NUCLEOTIDE SEQUENCE [LARGE SCALE GENOMIC DNA]</scope>
    <source>
        <strain evidence="2 3">ACM 3522</strain>
    </source>
</reference>
<dbReference type="EMBL" id="CP119083">
    <property type="protein sequence ID" value="WEF32626.1"/>
    <property type="molecule type" value="Genomic_DNA"/>
</dbReference>
<feature type="chain" id="PRO_5045897941" evidence="1">
    <location>
        <begin position="24"/>
        <end position="66"/>
    </location>
</feature>
<name>A0ABY8B9M1_9BURK</name>
<feature type="signal peptide" evidence="1">
    <location>
        <begin position="1"/>
        <end position="23"/>
    </location>
</feature>
<gene>
    <name evidence="2" type="ORF">PX653_24975</name>
</gene>
<protein>
    <submittedName>
        <fullName evidence="2">Uncharacterized protein</fullName>
    </submittedName>
</protein>
<proteinExistence type="predicted"/>
<organism evidence="2 3">
    <name type="scientific">Pseudoduganella chitinolytica</name>
    <dbReference type="NCBI Taxonomy" id="34070"/>
    <lineage>
        <taxon>Bacteria</taxon>
        <taxon>Pseudomonadati</taxon>
        <taxon>Pseudomonadota</taxon>
        <taxon>Betaproteobacteria</taxon>
        <taxon>Burkholderiales</taxon>
        <taxon>Oxalobacteraceae</taxon>
        <taxon>Telluria group</taxon>
        <taxon>Pseudoduganella</taxon>
    </lineage>
</organism>
<accession>A0ABY8B9M1</accession>